<sequence length="212" mass="22658">MEDSEGVAVALWAATSILLAIYCSPTMLLKSSMSLSSLTCSLHCVAACGMGCLAVGALMPTRVDVRITCPESPAVDYGLRIYGGFHASVPCLLALVSVFSACDRRLVLRLTQVVVLLIFASIASVRSTVLCKLHDASRVFLFILYAWATTAFFLCHRIECAIALEESLGAEKREDDPESEESDVASCCWIPCLDVDASSATDHVGAKAVKTV</sequence>
<organism evidence="2 3">
    <name type="scientific">Chrysophaeum taylorii</name>
    <dbReference type="NCBI Taxonomy" id="2483200"/>
    <lineage>
        <taxon>Eukaryota</taxon>
        <taxon>Sar</taxon>
        <taxon>Stramenopiles</taxon>
        <taxon>Ochrophyta</taxon>
        <taxon>Pelagophyceae</taxon>
        <taxon>Pelagomonadales</taxon>
        <taxon>Pelagomonadaceae</taxon>
        <taxon>Chrysophaeum</taxon>
    </lineage>
</organism>
<feature type="transmembrane region" description="Helical" evidence="1">
    <location>
        <begin position="137"/>
        <end position="155"/>
    </location>
</feature>
<accession>A0AAD7ULJ7</accession>
<feature type="transmembrane region" description="Helical" evidence="1">
    <location>
        <begin position="79"/>
        <end position="99"/>
    </location>
</feature>
<evidence type="ECO:0000313" key="2">
    <source>
        <dbReference type="EMBL" id="KAJ8609481.1"/>
    </source>
</evidence>
<keyword evidence="1" id="KW-0472">Membrane</keyword>
<dbReference type="AlphaFoldDB" id="A0AAD7ULJ7"/>
<gene>
    <name evidence="2" type="ORF">CTAYLR_005432</name>
</gene>
<protein>
    <recommendedName>
        <fullName evidence="4">Transmembrane protein</fullName>
    </recommendedName>
</protein>
<keyword evidence="1" id="KW-1133">Transmembrane helix</keyword>
<dbReference type="Proteomes" id="UP001230188">
    <property type="component" value="Unassembled WGS sequence"/>
</dbReference>
<name>A0AAD7ULJ7_9STRA</name>
<feature type="transmembrane region" description="Helical" evidence="1">
    <location>
        <begin position="106"/>
        <end position="125"/>
    </location>
</feature>
<keyword evidence="3" id="KW-1185">Reference proteome</keyword>
<feature type="transmembrane region" description="Helical" evidence="1">
    <location>
        <begin position="6"/>
        <end position="23"/>
    </location>
</feature>
<proteinExistence type="predicted"/>
<dbReference type="EMBL" id="JAQMWT010000139">
    <property type="protein sequence ID" value="KAJ8609481.1"/>
    <property type="molecule type" value="Genomic_DNA"/>
</dbReference>
<evidence type="ECO:0000313" key="3">
    <source>
        <dbReference type="Proteomes" id="UP001230188"/>
    </source>
</evidence>
<evidence type="ECO:0008006" key="4">
    <source>
        <dbReference type="Google" id="ProtNLM"/>
    </source>
</evidence>
<reference evidence="2" key="1">
    <citation type="submission" date="2023-01" db="EMBL/GenBank/DDBJ databases">
        <title>Metagenome sequencing of chrysophaentin producing Chrysophaeum taylorii.</title>
        <authorList>
            <person name="Davison J."/>
            <person name="Bewley C."/>
        </authorList>
    </citation>
    <scope>NUCLEOTIDE SEQUENCE</scope>
    <source>
        <strain evidence="2">NIES-1699</strain>
    </source>
</reference>
<keyword evidence="1" id="KW-0812">Transmembrane</keyword>
<evidence type="ECO:0000256" key="1">
    <source>
        <dbReference type="SAM" id="Phobius"/>
    </source>
</evidence>
<comment type="caution">
    <text evidence="2">The sequence shown here is derived from an EMBL/GenBank/DDBJ whole genome shotgun (WGS) entry which is preliminary data.</text>
</comment>